<gene>
    <name evidence="11" type="primary">cph2_6</name>
    <name evidence="12" type="ORF">EV682_102371</name>
    <name evidence="11" type="ORF">NCTC11159_01896</name>
</gene>
<dbReference type="InterPro" id="IPR000160">
    <property type="entry name" value="GGDEF_dom"/>
</dbReference>
<feature type="transmembrane region" description="Helical" evidence="6">
    <location>
        <begin position="78"/>
        <end position="100"/>
    </location>
</feature>
<dbReference type="InterPro" id="IPR001633">
    <property type="entry name" value="EAL_dom"/>
</dbReference>
<protein>
    <submittedName>
        <fullName evidence="11">Bacteriophytochrome cph2</fullName>
    </submittedName>
    <submittedName>
        <fullName evidence="12">PAS domain S-box-containing protein/diguanylate cyclase (GGDEF)-like protein</fullName>
    </submittedName>
</protein>
<evidence type="ECO:0000256" key="4">
    <source>
        <dbReference type="ARBA" id="ARBA00022989"/>
    </source>
</evidence>
<dbReference type="PROSITE" id="PS50112">
    <property type="entry name" value="PAS"/>
    <property type="match status" value="3"/>
</dbReference>
<dbReference type="InterPro" id="IPR029787">
    <property type="entry name" value="Nucleotide_cyclase"/>
</dbReference>
<dbReference type="Pfam" id="PF00989">
    <property type="entry name" value="PAS"/>
    <property type="match status" value="1"/>
</dbReference>
<evidence type="ECO:0000259" key="7">
    <source>
        <dbReference type="PROSITE" id="PS50112"/>
    </source>
</evidence>
<dbReference type="InterPro" id="IPR043128">
    <property type="entry name" value="Rev_trsase/Diguanyl_cyclase"/>
</dbReference>
<dbReference type="Gene3D" id="3.30.450.40">
    <property type="match status" value="1"/>
</dbReference>
<feature type="domain" description="GGDEF" evidence="10">
    <location>
        <begin position="880"/>
        <end position="1018"/>
    </location>
</feature>
<dbReference type="Pfam" id="PF05231">
    <property type="entry name" value="MASE1"/>
    <property type="match status" value="1"/>
</dbReference>
<dbReference type="Pfam" id="PF13185">
    <property type="entry name" value="GAF_2"/>
    <property type="match status" value="1"/>
</dbReference>
<dbReference type="InterPro" id="IPR003018">
    <property type="entry name" value="GAF"/>
</dbReference>
<dbReference type="InterPro" id="IPR013767">
    <property type="entry name" value="PAS_fold"/>
</dbReference>
<evidence type="ECO:0000256" key="6">
    <source>
        <dbReference type="SAM" id="Phobius"/>
    </source>
</evidence>
<feature type="domain" description="PAS" evidence="7">
    <location>
        <begin position="596"/>
        <end position="650"/>
    </location>
</feature>
<dbReference type="SMART" id="SM00086">
    <property type="entry name" value="PAC"/>
    <property type="match status" value="3"/>
</dbReference>
<dbReference type="Pfam" id="PF00563">
    <property type="entry name" value="EAL"/>
    <property type="match status" value="1"/>
</dbReference>
<dbReference type="SUPFAM" id="SSF55785">
    <property type="entry name" value="PYP-like sensor domain (PAS domain)"/>
    <property type="match status" value="3"/>
</dbReference>
<dbReference type="SMART" id="SM00065">
    <property type="entry name" value="GAF"/>
    <property type="match status" value="1"/>
</dbReference>
<proteinExistence type="predicted"/>
<dbReference type="InterPro" id="IPR035965">
    <property type="entry name" value="PAS-like_dom_sf"/>
</dbReference>
<dbReference type="SMART" id="SM00267">
    <property type="entry name" value="GGDEF"/>
    <property type="match status" value="1"/>
</dbReference>
<dbReference type="InterPro" id="IPR035919">
    <property type="entry name" value="EAL_sf"/>
</dbReference>
<dbReference type="CDD" id="cd00130">
    <property type="entry name" value="PAS"/>
    <property type="match status" value="3"/>
</dbReference>
<dbReference type="Gene3D" id="3.30.450.20">
    <property type="entry name" value="PAS domain"/>
    <property type="match status" value="3"/>
</dbReference>
<feature type="domain" description="PAC" evidence="8">
    <location>
        <begin position="675"/>
        <end position="727"/>
    </location>
</feature>
<dbReference type="OrthoDB" id="9813903at2"/>
<dbReference type="Gene3D" id="3.30.70.270">
    <property type="match status" value="1"/>
</dbReference>
<dbReference type="InterPro" id="IPR007895">
    <property type="entry name" value="MASE1"/>
</dbReference>
<evidence type="ECO:0000256" key="5">
    <source>
        <dbReference type="ARBA" id="ARBA00023136"/>
    </source>
</evidence>
<keyword evidence="3 6" id="KW-0812">Transmembrane</keyword>
<evidence type="ECO:0000259" key="10">
    <source>
        <dbReference type="PROSITE" id="PS50887"/>
    </source>
</evidence>
<feature type="transmembrane region" description="Helical" evidence="6">
    <location>
        <begin position="12"/>
        <end position="33"/>
    </location>
</feature>
<comment type="subcellular location">
    <subcellularLocation>
        <location evidence="1">Cell membrane</location>
        <topology evidence="1">Multi-pass membrane protein</topology>
    </subcellularLocation>
</comment>
<dbReference type="FunFam" id="3.20.20.450:FF:000001">
    <property type="entry name" value="Cyclic di-GMP phosphodiesterase yahA"/>
    <property type="match status" value="1"/>
</dbReference>
<dbReference type="InterPro" id="IPR029016">
    <property type="entry name" value="GAF-like_dom_sf"/>
</dbReference>
<dbReference type="PROSITE" id="PS50887">
    <property type="entry name" value="GGDEF"/>
    <property type="match status" value="1"/>
</dbReference>
<dbReference type="Gene3D" id="3.20.20.450">
    <property type="entry name" value="EAL domain"/>
    <property type="match status" value="1"/>
</dbReference>
<feature type="transmembrane region" description="Helical" evidence="6">
    <location>
        <begin position="240"/>
        <end position="262"/>
    </location>
</feature>
<feature type="domain" description="PAS" evidence="7">
    <location>
        <begin position="305"/>
        <end position="375"/>
    </location>
</feature>
<evidence type="ECO:0000259" key="8">
    <source>
        <dbReference type="PROSITE" id="PS50113"/>
    </source>
</evidence>
<name>A0A377Q8C7_9NEIS</name>
<dbReference type="Proteomes" id="UP000295794">
    <property type="component" value="Unassembled WGS sequence"/>
</dbReference>
<dbReference type="SUPFAM" id="SSF55781">
    <property type="entry name" value="GAF domain-like"/>
    <property type="match status" value="1"/>
</dbReference>
<dbReference type="InterPro" id="IPR001610">
    <property type="entry name" value="PAC"/>
</dbReference>
<evidence type="ECO:0000256" key="1">
    <source>
        <dbReference type="ARBA" id="ARBA00004651"/>
    </source>
</evidence>
<keyword evidence="5 6" id="KW-0472">Membrane</keyword>
<accession>A0A377Q8C7</accession>
<feature type="domain" description="EAL" evidence="9">
    <location>
        <begin position="1027"/>
        <end position="1281"/>
    </location>
</feature>
<dbReference type="SUPFAM" id="SSF55073">
    <property type="entry name" value="Nucleotide cyclase"/>
    <property type="match status" value="1"/>
</dbReference>
<feature type="transmembrane region" description="Helical" evidence="6">
    <location>
        <begin position="190"/>
        <end position="211"/>
    </location>
</feature>
<dbReference type="PROSITE" id="PS50883">
    <property type="entry name" value="EAL"/>
    <property type="match status" value="1"/>
</dbReference>
<dbReference type="SMART" id="SM00052">
    <property type="entry name" value="EAL"/>
    <property type="match status" value="1"/>
</dbReference>
<dbReference type="PANTHER" id="PTHR44757:SF2">
    <property type="entry name" value="BIOFILM ARCHITECTURE MAINTENANCE PROTEIN MBAA"/>
    <property type="match status" value="1"/>
</dbReference>
<feature type="transmembrane region" description="Helical" evidence="6">
    <location>
        <begin position="40"/>
        <end position="58"/>
    </location>
</feature>
<feature type="domain" description="PAC" evidence="8">
    <location>
        <begin position="379"/>
        <end position="429"/>
    </location>
</feature>
<reference evidence="12 14" key="2">
    <citation type="submission" date="2019-03" db="EMBL/GenBank/DDBJ databases">
        <title>Genomic Encyclopedia of Type Strains, Phase IV (KMG-IV): sequencing the most valuable type-strain genomes for metagenomic binning, comparative biology and taxonomic classification.</title>
        <authorList>
            <person name="Goeker M."/>
        </authorList>
    </citation>
    <scope>NUCLEOTIDE SEQUENCE [LARGE SCALE GENOMIC DNA]</scope>
    <source>
        <strain evidence="12 14">DSM 3764</strain>
    </source>
</reference>
<organism evidence="11 13">
    <name type="scientific">Iodobacter fluviatilis</name>
    <dbReference type="NCBI Taxonomy" id="537"/>
    <lineage>
        <taxon>Bacteria</taxon>
        <taxon>Pseudomonadati</taxon>
        <taxon>Pseudomonadota</taxon>
        <taxon>Betaproteobacteria</taxon>
        <taxon>Neisseriales</taxon>
        <taxon>Chitinibacteraceae</taxon>
        <taxon>Iodobacter</taxon>
    </lineage>
</organism>
<feature type="domain" description="PAS" evidence="7">
    <location>
        <begin position="723"/>
        <end position="772"/>
    </location>
</feature>
<evidence type="ECO:0000313" key="11">
    <source>
        <dbReference type="EMBL" id="STQ90829.1"/>
    </source>
</evidence>
<dbReference type="EMBL" id="SMBT01000002">
    <property type="protein sequence ID" value="TCU89459.1"/>
    <property type="molecule type" value="Genomic_DNA"/>
</dbReference>
<dbReference type="PROSITE" id="PS50113">
    <property type="entry name" value="PAC"/>
    <property type="match status" value="3"/>
</dbReference>
<dbReference type="EMBL" id="UGHR01000001">
    <property type="protein sequence ID" value="STQ90829.1"/>
    <property type="molecule type" value="Genomic_DNA"/>
</dbReference>
<dbReference type="SUPFAM" id="SSF141868">
    <property type="entry name" value="EAL domain-like"/>
    <property type="match status" value="1"/>
</dbReference>
<evidence type="ECO:0000259" key="9">
    <source>
        <dbReference type="PROSITE" id="PS50883"/>
    </source>
</evidence>
<keyword evidence="2" id="KW-1003">Cell membrane</keyword>
<dbReference type="InterPro" id="IPR000700">
    <property type="entry name" value="PAS-assoc_C"/>
</dbReference>
<feature type="transmembrane region" description="Helical" evidence="6">
    <location>
        <begin position="160"/>
        <end position="178"/>
    </location>
</feature>
<evidence type="ECO:0000313" key="13">
    <source>
        <dbReference type="Proteomes" id="UP000255108"/>
    </source>
</evidence>
<dbReference type="Proteomes" id="UP000255108">
    <property type="component" value="Unassembled WGS sequence"/>
</dbReference>
<evidence type="ECO:0000256" key="2">
    <source>
        <dbReference type="ARBA" id="ARBA00022475"/>
    </source>
</evidence>
<evidence type="ECO:0000313" key="12">
    <source>
        <dbReference type="EMBL" id="TCU89459.1"/>
    </source>
</evidence>
<dbReference type="NCBIfam" id="TIGR00254">
    <property type="entry name" value="GGDEF"/>
    <property type="match status" value="1"/>
</dbReference>
<dbReference type="PANTHER" id="PTHR44757">
    <property type="entry name" value="DIGUANYLATE CYCLASE DGCP"/>
    <property type="match status" value="1"/>
</dbReference>
<dbReference type="RefSeq" id="WP_115227111.1">
    <property type="nucleotide sequence ID" value="NZ_CAWOLO010000002.1"/>
</dbReference>
<dbReference type="CDD" id="cd01948">
    <property type="entry name" value="EAL"/>
    <property type="match status" value="1"/>
</dbReference>
<feature type="transmembrane region" description="Helical" evidence="6">
    <location>
        <begin position="274"/>
        <end position="292"/>
    </location>
</feature>
<keyword evidence="4 6" id="KW-1133">Transmembrane helix</keyword>
<dbReference type="Pfam" id="PF13426">
    <property type="entry name" value="PAS_9"/>
    <property type="match status" value="2"/>
</dbReference>
<evidence type="ECO:0000256" key="3">
    <source>
        <dbReference type="ARBA" id="ARBA00022692"/>
    </source>
</evidence>
<dbReference type="GO" id="GO:0005886">
    <property type="term" value="C:plasma membrane"/>
    <property type="evidence" value="ECO:0007669"/>
    <property type="project" value="UniProtKB-SubCell"/>
</dbReference>
<feature type="transmembrane region" description="Helical" evidence="6">
    <location>
        <begin position="120"/>
        <end position="140"/>
    </location>
</feature>
<feature type="domain" description="PAC" evidence="8">
    <location>
        <begin position="796"/>
        <end position="848"/>
    </location>
</feature>
<dbReference type="SMART" id="SM00091">
    <property type="entry name" value="PAS"/>
    <property type="match status" value="3"/>
</dbReference>
<reference evidence="11 13" key="1">
    <citation type="submission" date="2018-06" db="EMBL/GenBank/DDBJ databases">
        <authorList>
            <consortium name="Pathogen Informatics"/>
            <person name="Doyle S."/>
        </authorList>
    </citation>
    <scope>NUCLEOTIDE SEQUENCE [LARGE SCALE GENOMIC DNA]</scope>
    <source>
        <strain evidence="11 13">NCTC11159</strain>
    </source>
</reference>
<sequence length="1284" mass="142308">MNILSIYRPADLPRIAALSCLLFLSTQLTLVYLSFDGNASVFWIPCGFGLAILLIKGQKYWPVLFIGALASDLYRGTPALASFIIAITILLEASLIAVLLNKLRIKNTSFSPLLGHSRDYIYLLLIAAPCALLGAFSGASTLWLNGLIESHQLFSSMLNWWLGDVLGIATICPLLLVWQQRASMWHKRKIEASLCFGLAFLLGQIVFAGWWGTALGHIAQSYWAFLFVIWAATRFGRHGSLLLVVMTTTQALFGALHGIGFFAADQSQHSFLNVWLYAMVLNLVGVLLALLINERKHAEALAQESEQRHRTLVEWSPEAIAVHRRGTLIYMNPAAIALAGARDAQALIGQSLFNLVHPDYHQTVQNRSKLISDGGVAERMIEIKLIRPDGGVVDIEVQSTLITLDGEPAIHALIRDITQRKQASQYEQFRNRTLEVLASGAPLLQQLTTLALGVEQLYPAIKCSILLLDQEGQHLRHGAAPSLPDFYNEAIDGVAIGIGVGACGTAAFTGQRVITADIATHPFWDQYKQLASDAGLASCWSQPIIASNHQVLGTFAIYHAIVHSPNPHDIRIIEQSAHLASIAIERNIVAEKLRASEAHYRLLTENVSDVAWRQDINNNYTYISPADELLRGYQSHEVVGHHIFEHLTPDGIAFIKQKRKQRQGEENKGIQTGPYTLEIQQRCKDGRLIWTEILSTPERNAQGQITGYYGITRDITQRKQDEAELRIAAIAFQSQEGMFVTDVNWRILRVNHAFTTITGYSLQDALGQTPIMLTSLRHKAAFYSDMTHRIRQKGTWQGEIWNKRKNGEIFPAWLILTEVKAENGEVTHYVATLTDITSRKAAEEQIQSLAFYDPLTALPNRRLLMDRLAQAMTLGARHESKGALLFIDLDNFKILNDTLGHDKGDLLLVEVAKRLSASTRQGDTVARLGGDEFVVMLEDLSINALEAATEAEAVGEKILSTLNQIYQLAGYSHHSTPSVGITLFGEQAESIDEPLKRADLAMYQAKAAGRNTLRFFDPQMQADVTHRVALETGLRDALECQQFTLFYQAQVKGTGQLTGVEALVRWRHPQQGMISPTKFIPLAEESGLILALGHWVLSAACKQLARWAKSPEMSHLTIAVNVSPRQFHQADFVEQVLNILARTGASAQQLKLELTESVLIANVEDVILKMSILKQQGVGFSIDDFGTGYSSLSYLKRLPLDQLKIDQSFIRDILTDSNDAAIAKMVIVLADSLGLSVIAEGVETEAQRNFLASQGCLCYQGYLFSSPLSLHDFEAYALSELVEH</sequence>
<keyword evidence="14" id="KW-1185">Reference proteome</keyword>
<dbReference type="NCBIfam" id="TIGR00229">
    <property type="entry name" value="sensory_box"/>
    <property type="match status" value="3"/>
</dbReference>
<dbReference type="InterPro" id="IPR052155">
    <property type="entry name" value="Biofilm_reg_signaling"/>
</dbReference>
<dbReference type="Pfam" id="PF00990">
    <property type="entry name" value="GGDEF"/>
    <property type="match status" value="1"/>
</dbReference>
<evidence type="ECO:0000313" key="14">
    <source>
        <dbReference type="Proteomes" id="UP000295794"/>
    </source>
</evidence>
<dbReference type="CDD" id="cd01949">
    <property type="entry name" value="GGDEF"/>
    <property type="match status" value="1"/>
</dbReference>
<dbReference type="InterPro" id="IPR000014">
    <property type="entry name" value="PAS"/>
</dbReference>